<reference evidence="1 2" key="1">
    <citation type="submission" date="2016-02" db="EMBL/GenBank/DDBJ databases">
        <title>Draft genome sequence of Polaribacter atrinae KACC17473.</title>
        <authorList>
            <person name="Shin S.-K."/>
            <person name="Yi H."/>
        </authorList>
    </citation>
    <scope>NUCLEOTIDE SEQUENCE [LARGE SCALE GENOMIC DNA]</scope>
    <source>
        <strain evidence="1 2">KACC 17473</strain>
    </source>
</reference>
<gene>
    <name evidence="1" type="ORF">LPB303_10165</name>
</gene>
<dbReference type="Pfam" id="PF13715">
    <property type="entry name" value="CarbopepD_reg_2"/>
    <property type="match status" value="1"/>
</dbReference>
<dbReference type="OrthoDB" id="1427655at2"/>
<evidence type="ECO:0000313" key="2">
    <source>
        <dbReference type="Proteomes" id="UP000076923"/>
    </source>
</evidence>
<organism evidence="1 2">
    <name type="scientific">Polaribacter atrinae</name>
    <dbReference type="NCBI Taxonomy" id="1333662"/>
    <lineage>
        <taxon>Bacteria</taxon>
        <taxon>Pseudomonadati</taxon>
        <taxon>Bacteroidota</taxon>
        <taxon>Flavobacteriia</taxon>
        <taxon>Flavobacteriales</taxon>
        <taxon>Flavobacteriaceae</taxon>
    </lineage>
</organism>
<evidence type="ECO:0000313" key="1">
    <source>
        <dbReference type="EMBL" id="OAD44841.1"/>
    </source>
</evidence>
<dbReference type="AlphaFoldDB" id="A0A176TAY2"/>
<proteinExistence type="predicted"/>
<dbReference type="Proteomes" id="UP000076923">
    <property type="component" value="Unassembled WGS sequence"/>
</dbReference>
<dbReference type="STRING" id="1333662.LPB303_10165"/>
<dbReference type="InterPro" id="IPR008969">
    <property type="entry name" value="CarboxyPept-like_regulatory"/>
</dbReference>
<accession>A0A176TAY2</accession>
<evidence type="ECO:0008006" key="3">
    <source>
        <dbReference type="Google" id="ProtNLM"/>
    </source>
</evidence>
<dbReference type="EMBL" id="LVWE01000037">
    <property type="protein sequence ID" value="OAD44841.1"/>
    <property type="molecule type" value="Genomic_DNA"/>
</dbReference>
<sequence length="260" mass="30045">MSKAITFLAFFISFLSLEAQEKRTNLTGKTVLDSLSVPDVHIINQNTSVGTITNTKGFFEIPVKKGDTLYYSHLKYIDKHIVITDKMLLTKKISIPLEEETVVLKEMVLEKQRSIFYQDPEILPNNGIVVDATSLNLPYANVKAKEDKSIVKFQSGASVNLDNLINILNGNAKREKQLKEMALEDTELKKVRDYFTDDFFITDLKIEKIYINQFLNDCIDKNIIRVFKRENKLDVLQLLMRESKLFPKRIVEEELYLTNQ</sequence>
<dbReference type="RefSeq" id="WP_068449923.1">
    <property type="nucleotide sequence ID" value="NZ_CANKUV010000008.1"/>
</dbReference>
<dbReference type="SUPFAM" id="SSF49464">
    <property type="entry name" value="Carboxypeptidase regulatory domain-like"/>
    <property type="match status" value="1"/>
</dbReference>
<protein>
    <recommendedName>
        <fullName evidence="3">TonB-dependent receptor</fullName>
    </recommendedName>
</protein>
<comment type="caution">
    <text evidence="1">The sequence shown here is derived from an EMBL/GenBank/DDBJ whole genome shotgun (WGS) entry which is preliminary data.</text>
</comment>
<name>A0A176TAY2_9FLAO</name>
<keyword evidence="2" id="KW-1185">Reference proteome</keyword>